<accession>A0ABY6KNH6</accession>
<evidence type="ECO:0000313" key="2">
    <source>
        <dbReference type="Proteomes" id="UP001235939"/>
    </source>
</evidence>
<name>A0ABY6KNH6_9ARAC</name>
<keyword evidence="2" id="KW-1185">Reference proteome</keyword>
<reference evidence="1 2" key="1">
    <citation type="submission" date="2022-01" db="EMBL/GenBank/DDBJ databases">
        <title>A chromosomal length assembly of Cordylochernes scorpioides.</title>
        <authorList>
            <person name="Zeh D."/>
            <person name="Zeh J."/>
        </authorList>
    </citation>
    <scope>NUCLEOTIDE SEQUENCE [LARGE SCALE GENOMIC DNA]</scope>
    <source>
        <strain evidence="1">IN4F17</strain>
        <tissue evidence="1">Whole Body</tissue>
    </source>
</reference>
<dbReference type="Proteomes" id="UP001235939">
    <property type="component" value="Chromosome 07"/>
</dbReference>
<sequence length="145" mass="16808">MDKTPPLVSCKDINPEEDLHTDKVPQLAGIVIRVRGPMLHGQDTITILKTYRTKYSTSDKLDYSTAVLKPRFPSKKTTFLEMLRSQSHSSRFNKKNFQDFKTVLSVGLCHRIVKRELYMIRTSSKFVLRILMGKQKEFSWNSAKI</sequence>
<gene>
    <name evidence="1" type="ORF">LAZ67_7002708</name>
</gene>
<dbReference type="EMBL" id="CP092869">
    <property type="protein sequence ID" value="UYV70368.1"/>
    <property type="molecule type" value="Genomic_DNA"/>
</dbReference>
<proteinExistence type="predicted"/>
<organism evidence="1 2">
    <name type="scientific">Cordylochernes scorpioides</name>
    <dbReference type="NCBI Taxonomy" id="51811"/>
    <lineage>
        <taxon>Eukaryota</taxon>
        <taxon>Metazoa</taxon>
        <taxon>Ecdysozoa</taxon>
        <taxon>Arthropoda</taxon>
        <taxon>Chelicerata</taxon>
        <taxon>Arachnida</taxon>
        <taxon>Pseudoscorpiones</taxon>
        <taxon>Cheliferoidea</taxon>
        <taxon>Chernetidae</taxon>
        <taxon>Cordylochernes</taxon>
    </lineage>
</organism>
<protein>
    <submittedName>
        <fullName evidence="1">Uncharacterized protein</fullName>
    </submittedName>
</protein>
<evidence type="ECO:0000313" key="1">
    <source>
        <dbReference type="EMBL" id="UYV70368.1"/>
    </source>
</evidence>